<reference evidence="1 2" key="1">
    <citation type="submission" date="2018-02" db="EMBL/GenBank/DDBJ databases">
        <title>Genome sequences of Apibacter spp., gut symbionts of Asian honey bees.</title>
        <authorList>
            <person name="Kwong W.K."/>
            <person name="Steele M.I."/>
            <person name="Moran N.A."/>
        </authorList>
    </citation>
    <scope>NUCLEOTIDE SEQUENCE [LARGE SCALE GENOMIC DNA]</scope>
    <source>
        <strain evidence="2">wkB301</strain>
    </source>
</reference>
<proteinExistence type="predicted"/>
<name>A0A2S8ADW4_9FLAO</name>
<dbReference type="EMBL" id="PSZM01000036">
    <property type="protein sequence ID" value="PQL93155.1"/>
    <property type="molecule type" value="Genomic_DNA"/>
</dbReference>
<dbReference type="Proteomes" id="UP000238042">
    <property type="component" value="Unassembled WGS sequence"/>
</dbReference>
<evidence type="ECO:0000313" key="1">
    <source>
        <dbReference type="EMBL" id="PQL93155.1"/>
    </source>
</evidence>
<evidence type="ECO:0000313" key="2">
    <source>
        <dbReference type="Proteomes" id="UP000238042"/>
    </source>
</evidence>
<sequence length="192" mass="22479">MTESTIDSLVEKPKLLYFDDDNIEDKAQIQEKNSTKFLNFILKIYLSSQSKTIEIPVLNNSILYNNIKTDYYVSDPIIKGKIIELSVDYANQVTKKNISGEKKNLIEKIKFRYDIYNKKIQVIGYDLSYTKDNNGTYTKSFNLITGKYYSTYYLGDNKKRTSGWTSELQNIYAEDWNQDLLNKILLYGNEME</sequence>
<organism evidence="1 2">
    <name type="scientific">Apibacter adventoris</name>
    <dbReference type="NCBI Taxonomy" id="1679466"/>
    <lineage>
        <taxon>Bacteria</taxon>
        <taxon>Pseudomonadati</taxon>
        <taxon>Bacteroidota</taxon>
        <taxon>Flavobacteriia</taxon>
        <taxon>Flavobacteriales</taxon>
        <taxon>Weeksellaceae</taxon>
        <taxon>Apibacter</taxon>
    </lineage>
</organism>
<comment type="caution">
    <text evidence="1">The sequence shown here is derived from an EMBL/GenBank/DDBJ whole genome shotgun (WGS) entry which is preliminary data.</text>
</comment>
<dbReference type="AlphaFoldDB" id="A0A2S8ADW4"/>
<accession>A0A2S8ADW4</accession>
<protein>
    <submittedName>
        <fullName evidence="1">Uncharacterized protein</fullName>
    </submittedName>
</protein>
<gene>
    <name evidence="1" type="ORF">C4S77_05715</name>
</gene>
<keyword evidence="2" id="KW-1185">Reference proteome</keyword>